<name>A0A843X3D5_COLES</name>
<dbReference type="EMBL" id="NMUH01005505">
    <property type="protein sequence ID" value="MQM12951.1"/>
    <property type="molecule type" value="Genomic_DNA"/>
</dbReference>
<dbReference type="AlphaFoldDB" id="A0A843X3D5"/>
<protein>
    <submittedName>
        <fullName evidence="1">Uncharacterized protein</fullName>
    </submittedName>
</protein>
<keyword evidence="2" id="KW-1185">Reference proteome</keyword>
<organism evidence="1 2">
    <name type="scientific">Colocasia esculenta</name>
    <name type="common">Wild taro</name>
    <name type="synonym">Arum esculentum</name>
    <dbReference type="NCBI Taxonomy" id="4460"/>
    <lineage>
        <taxon>Eukaryota</taxon>
        <taxon>Viridiplantae</taxon>
        <taxon>Streptophyta</taxon>
        <taxon>Embryophyta</taxon>
        <taxon>Tracheophyta</taxon>
        <taxon>Spermatophyta</taxon>
        <taxon>Magnoliopsida</taxon>
        <taxon>Liliopsida</taxon>
        <taxon>Araceae</taxon>
        <taxon>Aroideae</taxon>
        <taxon>Colocasieae</taxon>
        <taxon>Colocasia</taxon>
    </lineage>
</organism>
<feature type="non-terminal residue" evidence="1">
    <location>
        <position position="1"/>
    </location>
</feature>
<reference evidence="1" key="1">
    <citation type="submission" date="2017-07" db="EMBL/GenBank/DDBJ databases">
        <title>Taro Niue Genome Assembly and Annotation.</title>
        <authorList>
            <person name="Atibalentja N."/>
            <person name="Keating K."/>
            <person name="Fields C.J."/>
        </authorList>
    </citation>
    <scope>NUCLEOTIDE SEQUENCE</scope>
    <source>
        <strain evidence="1">Niue_2</strain>
        <tissue evidence="1">Leaf</tissue>
    </source>
</reference>
<dbReference type="Proteomes" id="UP000652761">
    <property type="component" value="Unassembled WGS sequence"/>
</dbReference>
<proteinExistence type="predicted"/>
<gene>
    <name evidence="1" type="ORF">Taro_045871</name>
</gene>
<evidence type="ECO:0000313" key="1">
    <source>
        <dbReference type="EMBL" id="MQM12951.1"/>
    </source>
</evidence>
<evidence type="ECO:0000313" key="2">
    <source>
        <dbReference type="Proteomes" id="UP000652761"/>
    </source>
</evidence>
<comment type="caution">
    <text evidence="1">The sequence shown here is derived from an EMBL/GenBank/DDBJ whole genome shotgun (WGS) entry which is preliminary data.</text>
</comment>
<sequence length="97" mass="11255">LSSRRSSTETPCEEIGALRHKRSALFLPVRISWVGFLRASQGGRFQAEAFHEPVALFDDFFFQFFERDEDVMLHLDGAEEYLYVSRIAVLKSYKYGN</sequence>
<accession>A0A843X3D5</accession>